<keyword evidence="1" id="KW-0812">Transmembrane</keyword>
<feature type="domain" description="Cytochrome C Planctomycete-type" evidence="4">
    <location>
        <begin position="52"/>
        <end position="113"/>
    </location>
</feature>
<proteinExistence type="predicted"/>
<dbReference type="Proteomes" id="UP000679725">
    <property type="component" value="Unassembled WGS sequence"/>
</dbReference>
<dbReference type="InterPro" id="IPR022655">
    <property type="entry name" value="DUF1553"/>
</dbReference>
<reference evidence="5 6" key="1">
    <citation type="submission" date="2021-04" db="EMBL/GenBank/DDBJ databases">
        <authorList>
            <person name="Rodrigo-Torres L."/>
            <person name="Arahal R. D."/>
            <person name="Lucena T."/>
        </authorList>
    </citation>
    <scope>NUCLEOTIDE SEQUENCE [LARGE SCALE GENOMIC DNA]</scope>
    <source>
        <strain evidence="5 6">CECT 9623</strain>
    </source>
</reference>
<organism evidence="5 6">
    <name type="scientific">Dyadobacter linearis</name>
    <dbReference type="NCBI Taxonomy" id="2823330"/>
    <lineage>
        <taxon>Bacteria</taxon>
        <taxon>Pseudomonadati</taxon>
        <taxon>Bacteroidota</taxon>
        <taxon>Cytophagia</taxon>
        <taxon>Cytophagales</taxon>
        <taxon>Spirosomataceae</taxon>
        <taxon>Dyadobacter</taxon>
    </lineage>
</organism>
<dbReference type="EMBL" id="CAJRAU010000001">
    <property type="protein sequence ID" value="CAG5067505.1"/>
    <property type="molecule type" value="Genomic_DNA"/>
</dbReference>
<dbReference type="Pfam" id="PF07587">
    <property type="entry name" value="PSD1"/>
    <property type="match status" value="1"/>
</dbReference>
<protein>
    <recommendedName>
        <fullName evidence="7">Planctomycete cytochrome C</fullName>
    </recommendedName>
</protein>
<feature type="transmembrane region" description="Helical" evidence="1">
    <location>
        <begin position="7"/>
        <end position="24"/>
    </location>
</feature>
<evidence type="ECO:0000313" key="6">
    <source>
        <dbReference type="Proteomes" id="UP000679725"/>
    </source>
</evidence>
<dbReference type="RefSeq" id="WP_215231675.1">
    <property type="nucleotide sequence ID" value="NZ_CAJRAU010000001.1"/>
</dbReference>
<evidence type="ECO:0000259" key="2">
    <source>
        <dbReference type="Pfam" id="PF07583"/>
    </source>
</evidence>
<dbReference type="InterPro" id="IPR036909">
    <property type="entry name" value="Cyt_c-like_dom_sf"/>
</dbReference>
<evidence type="ECO:0000256" key="1">
    <source>
        <dbReference type="SAM" id="Phobius"/>
    </source>
</evidence>
<gene>
    <name evidence="5" type="ORF">DYBT9623_00226</name>
</gene>
<dbReference type="Pfam" id="PF07583">
    <property type="entry name" value="PSCyt2"/>
    <property type="match status" value="1"/>
</dbReference>
<sequence>MSAASPIKYIILSGIVILVAGLFWKGFGNKGVTADKGISYNYQVRPILSDKCFACHGPDANKREAGLRLDIAENAYSALEGKDKYAIVPGNPQASEVYKRITSTDPEYQMPTPGSHLGLLNENEIALIKNWISQGAKYEQHWAFTVPTQATLPEVLDEDWCKNEIDRFTLAKMDKAGLEPSEQAAKEHLLKRVSLDLTGLAPSLEMQEQFAKDDAPNAYEKIVDQLISEKAYGEKMAIHWLDVARFADSYGYQNDDVRTQWAWRDWVIHAFNGNIPYDKFLVWQLAGDLLPNPNKEQILATAFLRNHKITEEDGVIPEEYRVEYHLDKTKTFSSGILGLTVECAQCHDHKYDPVSQEDYYRLFAFFNTSKEKGFDGSAGSGPAKTPVLTITNSEAKNLLRFINTKDTSKIVVSVMGENDAPRATHILNRGVYDAPGKVVTASALPAVMRFDTNKYAQNRLGLAQWTTSKENPLTARVFVNQIWQEIFGRGLVKSTGDFGMQGELPSHPELLDWLAVDFMNHGWDIKRLVKQMVTSATYRQSSKSTKEKTDKDPENIYLARGARYRVPAESIRDIVLSTSGLLNYEIGGPSVKPYQPKGIWEATTANRGSLARYIQDKDSALYRRGLYTFIKLTLPPPSMVIFDASNRDHCEVKRQKTNTPLQALVMLNDPTVLEASRVLAERLSMSPVAVENQIKEVFQRVVCRKPNAGEVKLLTDYYHEELATFSKHKTKAGAALNVGDSKHEPKADQVKAAALMRVISTIYNMEETITKS</sequence>
<dbReference type="PANTHER" id="PTHR35889">
    <property type="entry name" value="CYCLOINULO-OLIGOSACCHARIDE FRUCTANOTRANSFERASE-RELATED"/>
    <property type="match status" value="1"/>
</dbReference>
<dbReference type="InterPro" id="IPR011444">
    <property type="entry name" value="DUF1549"/>
</dbReference>
<evidence type="ECO:0000313" key="5">
    <source>
        <dbReference type="EMBL" id="CAG5067505.1"/>
    </source>
</evidence>
<feature type="domain" description="DUF1553" evidence="3">
    <location>
        <begin position="458"/>
        <end position="717"/>
    </location>
</feature>
<dbReference type="SUPFAM" id="SSF46626">
    <property type="entry name" value="Cytochrome c"/>
    <property type="match status" value="1"/>
</dbReference>
<dbReference type="PANTHER" id="PTHR35889:SF3">
    <property type="entry name" value="F-BOX DOMAIN-CONTAINING PROTEIN"/>
    <property type="match status" value="1"/>
</dbReference>
<accession>A0ABM8UJ90</accession>
<comment type="caution">
    <text evidence="5">The sequence shown here is derived from an EMBL/GenBank/DDBJ whole genome shotgun (WGS) entry which is preliminary data.</text>
</comment>
<evidence type="ECO:0000259" key="3">
    <source>
        <dbReference type="Pfam" id="PF07587"/>
    </source>
</evidence>
<feature type="domain" description="DUF1549" evidence="2">
    <location>
        <begin position="164"/>
        <end position="370"/>
    </location>
</feature>
<name>A0ABM8UJ90_9BACT</name>
<keyword evidence="1" id="KW-1133">Transmembrane helix</keyword>
<dbReference type="Pfam" id="PF07635">
    <property type="entry name" value="PSCyt1"/>
    <property type="match status" value="1"/>
</dbReference>
<evidence type="ECO:0008006" key="7">
    <source>
        <dbReference type="Google" id="ProtNLM"/>
    </source>
</evidence>
<dbReference type="InterPro" id="IPR011429">
    <property type="entry name" value="Cyt_c_Planctomycete-type"/>
</dbReference>
<evidence type="ECO:0000259" key="4">
    <source>
        <dbReference type="Pfam" id="PF07635"/>
    </source>
</evidence>
<keyword evidence="1" id="KW-0472">Membrane</keyword>
<keyword evidence="6" id="KW-1185">Reference proteome</keyword>